<evidence type="ECO:0000313" key="3">
    <source>
        <dbReference type="EMBL" id="OGI65969.1"/>
    </source>
</evidence>
<dbReference type="PROSITE" id="PS51737">
    <property type="entry name" value="RECOMBINASE_DNA_BIND"/>
    <property type="match status" value="1"/>
</dbReference>
<proteinExistence type="predicted"/>
<evidence type="ECO:0000259" key="1">
    <source>
        <dbReference type="PROSITE" id="PS51736"/>
    </source>
</evidence>
<dbReference type="SUPFAM" id="SSF53041">
    <property type="entry name" value="Resolvase-like"/>
    <property type="match status" value="1"/>
</dbReference>
<dbReference type="InterPro" id="IPR036162">
    <property type="entry name" value="Resolvase-like_N_sf"/>
</dbReference>
<evidence type="ECO:0000259" key="2">
    <source>
        <dbReference type="PROSITE" id="PS51737"/>
    </source>
</evidence>
<dbReference type="GO" id="GO:0000150">
    <property type="term" value="F:DNA strand exchange activity"/>
    <property type="evidence" value="ECO:0007669"/>
    <property type="project" value="InterPro"/>
</dbReference>
<dbReference type="PANTHER" id="PTHR30461">
    <property type="entry name" value="DNA-INVERTASE FROM LAMBDOID PROPHAGE"/>
    <property type="match status" value="1"/>
</dbReference>
<dbReference type="Pfam" id="PF13408">
    <property type="entry name" value="Zn_ribbon_recom"/>
    <property type="match status" value="1"/>
</dbReference>
<dbReference type="AlphaFoldDB" id="A0A1F6V8V6"/>
<dbReference type="Pfam" id="PF07508">
    <property type="entry name" value="Recombinase"/>
    <property type="match status" value="1"/>
</dbReference>
<dbReference type="InterPro" id="IPR006119">
    <property type="entry name" value="Resolv_N"/>
</dbReference>
<dbReference type="Gene3D" id="3.40.50.1390">
    <property type="entry name" value="Resolvase, N-terminal catalytic domain"/>
    <property type="match status" value="1"/>
</dbReference>
<dbReference type="PROSITE" id="PS51736">
    <property type="entry name" value="RECOMBINASES_3"/>
    <property type="match status" value="1"/>
</dbReference>
<dbReference type="Gene3D" id="3.90.1750.20">
    <property type="entry name" value="Putative Large Serine Recombinase, Chain B, Domain 2"/>
    <property type="match status" value="1"/>
</dbReference>
<dbReference type="GO" id="GO:0003677">
    <property type="term" value="F:DNA binding"/>
    <property type="evidence" value="ECO:0007669"/>
    <property type="project" value="InterPro"/>
</dbReference>
<dbReference type="EMBL" id="MFTP01000009">
    <property type="protein sequence ID" value="OGI65969.1"/>
    <property type="molecule type" value="Genomic_DNA"/>
</dbReference>
<accession>A0A1F6V8V6</accession>
<reference evidence="3 4" key="1">
    <citation type="journal article" date="2016" name="Nat. Commun.">
        <title>Thousands of microbial genomes shed light on interconnected biogeochemical processes in an aquifer system.</title>
        <authorList>
            <person name="Anantharaman K."/>
            <person name="Brown C.T."/>
            <person name="Hug L.A."/>
            <person name="Sharon I."/>
            <person name="Castelle C.J."/>
            <person name="Probst A.J."/>
            <person name="Thomas B.C."/>
            <person name="Singh A."/>
            <person name="Wilkins M.J."/>
            <person name="Karaoz U."/>
            <person name="Brodie E.L."/>
            <person name="Williams K.H."/>
            <person name="Hubbard S.S."/>
            <person name="Banfield J.F."/>
        </authorList>
    </citation>
    <scope>NUCLEOTIDE SEQUENCE [LARGE SCALE GENOMIC DNA]</scope>
</reference>
<dbReference type="Proteomes" id="UP000177370">
    <property type="component" value="Unassembled WGS sequence"/>
</dbReference>
<sequence>MENTTIQGEFGAIKRQAPEIQPAKIKYCLYARKSTESDEKQALSIDSQIKEMLQIADRENLEIIDIRRESHSAKDSGQRPVFNELLKDLRSGRYTGILTWAPDRLSRNAGDLGSLVDLMDQKLLLEIKTYGQHFTNSPNEKFLLMILCSQAKLENDNKSINVKRGLRMRCEMGLWPAPAPTGYLNEKRIDRKGYVMVDPERGPVMKQMFEKVAYEGWSGRKIYHWLKFDMNFRSATSNKPLTLSNIYRLLQTPFFYGVFEYPADSGQWYTGKHQALITRETFEKAREQLKRSEIKHENKEFAFSKLITCGLCGSSICADEKFKKLANGGTAHYIYYGCNRSKDLQCKCGYIREEELIKQLVDIIDQLNLKESEVLKKYEGEMVRLKKFQRTILGVKEKIEPENELDLKLYAKYILESGELHEKREFLSNINSEILLTHKILTVKH</sequence>
<organism evidence="3 4">
    <name type="scientific">Candidatus Nomurabacteria bacterium RIFCSPHIGHO2_01_FULL_40_24b</name>
    <dbReference type="NCBI Taxonomy" id="1801739"/>
    <lineage>
        <taxon>Bacteria</taxon>
        <taxon>Candidatus Nomuraibacteriota</taxon>
    </lineage>
</organism>
<evidence type="ECO:0000313" key="4">
    <source>
        <dbReference type="Proteomes" id="UP000177370"/>
    </source>
</evidence>
<dbReference type="Pfam" id="PF00239">
    <property type="entry name" value="Resolvase"/>
    <property type="match status" value="1"/>
</dbReference>
<name>A0A1F6V8V6_9BACT</name>
<dbReference type="SMART" id="SM00857">
    <property type="entry name" value="Resolvase"/>
    <property type="match status" value="1"/>
</dbReference>
<gene>
    <name evidence="3" type="ORF">A2647_01245</name>
</gene>
<evidence type="ECO:0008006" key="5">
    <source>
        <dbReference type="Google" id="ProtNLM"/>
    </source>
</evidence>
<dbReference type="InterPro" id="IPR038109">
    <property type="entry name" value="DNA_bind_recomb_sf"/>
</dbReference>
<dbReference type="PANTHER" id="PTHR30461:SF23">
    <property type="entry name" value="DNA RECOMBINASE-RELATED"/>
    <property type="match status" value="1"/>
</dbReference>
<feature type="domain" description="Recombinase" evidence="2">
    <location>
        <begin position="180"/>
        <end position="295"/>
    </location>
</feature>
<dbReference type="InterPro" id="IPR050639">
    <property type="entry name" value="SSR_resolvase"/>
</dbReference>
<dbReference type="InterPro" id="IPR011109">
    <property type="entry name" value="DNA_bind_recombinase_dom"/>
</dbReference>
<dbReference type="InterPro" id="IPR025827">
    <property type="entry name" value="Zn_ribbon_recom_dom"/>
</dbReference>
<feature type="domain" description="Resolvase/invertase-type recombinase catalytic" evidence="1">
    <location>
        <begin position="26"/>
        <end position="173"/>
    </location>
</feature>
<protein>
    <recommendedName>
        <fullName evidence="5">Resolvase/invertase-type recombinase catalytic domain-containing protein</fullName>
    </recommendedName>
</protein>
<comment type="caution">
    <text evidence="3">The sequence shown here is derived from an EMBL/GenBank/DDBJ whole genome shotgun (WGS) entry which is preliminary data.</text>
</comment>
<dbReference type="CDD" id="cd00338">
    <property type="entry name" value="Ser_Recombinase"/>
    <property type="match status" value="1"/>
</dbReference>